<keyword evidence="1" id="KW-0472">Membrane</keyword>
<dbReference type="NCBIfam" id="TIGR04086">
    <property type="entry name" value="TIGR04086_membr"/>
    <property type="match status" value="1"/>
</dbReference>
<evidence type="ECO:0000313" key="3">
    <source>
        <dbReference type="Proteomes" id="UP000430670"/>
    </source>
</evidence>
<evidence type="ECO:0000313" key="2">
    <source>
        <dbReference type="EMBL" id="MTV47910.1"/>
    </source>
</evidence>
<dbReference type="EMBL" id="WNKU01000002">
    <property type="protein sequence ID" value="MTV47910.1"/>
    <property type="molecule type" value="Genomic_DNA"/>
</dbReference>
<name>A0A6I3SGF0_HELMO</name>
<comment type="caution">
    <text evidence="2">The sequence shown here is derived from an EMBL/GenBank/DDBJ whole genome shotgun (WGS) entry which is preliminary data.</text>
</comment>
<accession>A0A6I3SGF0</accession>
<dbReference type="AlphaFoldDB" id="A0A6I3SGF0"/>
<evidence type="ECO:0000256" key="1">
    <source>
        <dbReference type="SAM" id="Phobius"/>
    </source>
</evidence>
<dbReference type="RefSeq" id="WP_155475022.1">
    <property type="nucleotide sequence ID" value="NZ_WNKU01000002.1"/>
</dbReference>
<keyword evidence="1" id="KW-0812">Transmembrane</keyword>
<proteinExistence type="predicted"/>
<feature type="transmembrane region" description="Helical" evidence="1">
    <location>
        <begin position="12"/>
        <end position="36"/>
    </location>
</feature>
<feature type="transmembrane region" description="Helical" evidence="1">
    <location>
        <begin position="48"/>
        <end position="69"/>
    </location>
</feature>
<sequence length="131" mass="13815">MTDQNESGSLSLVPVLIGTGYAVAASLGISILLVLLTQLPKISEYHSMNMTVVHTAYGLCSVGAGWAAARRAGAKGWIYGLLAGLSFYLVTIAIGYFVPEPAYTVTTWWKKLTYAVIGGTVGGISGIAWKE</sequence>
<protein>
    <submittedName>
        <fullName evidence="2">TIGR04086 family membrane protein</fullName>
    </submittedName>
</protein>
<organism evidence="2 3">
    <name type="scientific">Heliobacterium mobile</name>
    <name type="common">Heliobacillus mobilis</name>
    <dbReference type="NCBI Taxonomy" id="28064"/>
    <lineage>
        <taxon>Bacteria</taxon>
        <taxon>Bacillati</taxon>
        <taxon>Bacillota</taxon>
        <taxon>Clostridia</taxon>
        <taxon>Eubacteriales</taxon>
        <taxon>Heliobacteriaceae</taxon>
        <taxon>Heliobacterium</taxon>
    </lineage>
</organism>
<gene>
    <name evidence="2" type="ORF">GJ688_02795</name>
</gene>
<dbReference type="Proteomes" id="UP000430670">
    <property type="component" value="Unassembled WGS sequence"/>
</dbReference>
<feature type="transmembrane region" description="Helical" evidence="1">
    <location>
        <begin position="76"/>
        <end position="99"/>
    </location>
</feature>
<reference evidence="2 3" key="1">
    <citation type="submission" date="2019-11" db="EMBL/GenBank/DDBJ databases">
        <title>Whole-genome sequence of a the green, strictly anaerobic photosynthetic bacterium Heliobacillus mobilis DSM 6151.</title>
        <authorList>
            <person name="Kyndt J.A."/>
            <person name="Meyer T.E."/>
        </authorList>
    </citation>
    <scope>NUCLEOTIDE SEQUENCE [LARGE SCALE GENOMIC DNA]</scope>
    <source>
        <strain evidence="2 3">DSM 6151</strain>
    </source>
</reference>
<feature type="transmembrane region" description="Helical" evidence="1">
    <location>
        <begin position="111"/>
        <end position="129"/>
    </location>
</feature>
<dbReference type="OrthoDB" id="2083023at2"/>
<dbReference type="Pfam" id="PF12670">
    <property type="entry name" value="DUF3792"/>
    <property type="match status" value="1"/>
</dbReference>
<keyword evidence="3" id="KW-1185">Reference proteome</keyword>
<dbReference type="InterPro" id="IPR023804">
    <property type="entry name" value="DUF3792_TM"/>
</dbReference>
<keyword evidence="1" id="KW-1133">Transmembrane helix</keyword>